<dbReference type="Gene3D" id="3.40.50.980">
    <property type="match status" value="2"/>
</dbReference>
<evidence type="ECO:0000256" key="1">
    <source>
        <dbReference type="ARBA" id="ARBA00022450"/>
    </source>
</evidence>
<reference evidence="4" key="1">
    <citation type="submission" date="2014-01" db="EMBL/GenBank/DDBJ databases">
        <authorList>
            <person name="Brown-Elliot B."/>
            <person name="Wallace R."/>
            <person name="Lenaerts A."/>
            <person name="Ordway D."/>
            <person name="DeGroote M.A."/>
            <person name="Parker T."/>
            <person name="Sizemore C."/>
            <person name="Tallon L.J."/>
            <person name="Sadzewicz L.K."/>
            <person name="Sengamalay N."/>
            <person name="Fraser C.M."/>
            <person name="Hine E."/>
            <person name="Shefchek K.A."/>
            <person name="Das S.P."/>
            <person name="Tettelin H."/>
        </authorList>
    </citation>
    <scope>NUCLEOTIDE SEQUENCE [LARGE SCALE GENOMIC DNA]</scope>
    <source>
        <strain evidence="4">4042</strain>
    </source>
</reference>
<feature type="domain" description="AMP-dependent synthetase/ligase" evidence="3">
    <location>
        <begin position="23"/>
        <end position="114"/>
    </location>
</feature>
<keyword evidence="1" id="KW-0596">Phosphopantetheine</keyword>
<dbReference type="PANTHER" id="PTHR44845">
    <property type="entry name" value="CARRIER DOMAIN-CONTAINING PROTEIN"/>
    <property type="match status" value="1"/>
</dbReference>
<dbReference type="SUPFAM" id="SSF56801">
    <property type="entry name" value="Acetyl-CoA synthetase-like"/>
    <property type="match status" value="1"/>
</dbReference>
<accession>X7YKV4</accession>
<dbReference type="Pfam" id="PF00501">
    <property type="entry name" value="AMP-binding"/>
    <property type="match status" value="1"/>
</dbReference>
<dbReference type="PANTHER" id="PTHR44845:SF6">
    <property type="entry name" value="BETA-ALANINE-ACTIVATING ENZYME"/>
    <property type="match status" value="1"/>
</dbReference>
<sequence length="132" mass="14156">MEEWGNRVVLTRPVVPVSVPELFAAQVARSPQAVALSCGDVCMTYRELDEAANRLAHLLVGYGAGPGQYVGLLFRRSAEAVVAMVAVLKSGAAYLAIDPALPDARIDFMLADAGRSRCSPPPVWPTGWMAMR</sequence>
<proteinExistence type="predicted"/>
<dbReference type="AlphaFoldDB" id="X7YKV4"/>
<name>X7YKV4_MYCXE</name>
<protein>
    <submittedName>
        <fullName evidence="4">AMP-binding enzyme family protein</fullName>
    </submittedName>
</protein>
<keyword evidence="2" id="KW-0597">Phosphoprotein</keyword>
<evidence type="ECO:0000313" key="4">
    <source>
        <dbReference type="EMBL" id="EUA07792.1"/>
    </source>
</evidence>
<comment type="caution">
    <text evidence="4">The sequence shown here is derived from an EMBL/GenBank/DDBJ whole genome shotgun (WGS) entry which is preliminary data.</text>
</comment>
<dbReference type="PATRIC" id="fig|1299334.3.peg.9675"/>
<dbReference type="InterPro" id="IPR000873">
    <property type="entry name" value="AMP-dep_synth/lig_dom"/>
</dbReference>
<gene>
    <name evidence="4" type="ORF">I553_9133</name>
</gene>
<dbReference type="EMBL" id="JAOB01000092">
    <property type="protein sequence ID" value="EUA07792.1"/>
    <property type="molecule type" value="Genomic_DNA"/>
</dbReference>
<evidence type="ECO:0000259" key="3">
    <source>
        <dbReference type="Pfam" id="PF00501"/>
    </source>
</evidence>
<organism evidence="4">
    <name type="scientific">Mycobacterium xenopi 4042</name>
    <dbReference type="NCBI Taxonomy" id="1299334"/>
    <lineage>
        <taxon>Bacteria</taxon>
        <taxon>Bacillati</taxon>
        <taxon>Actinomycetota</taxon>
        <taxon>Actinomycetes</taxon>
        <taxon>Mycobacteriales</taxon>
        <taxon>Mycobacteriaceae</taxon>
        <taxon>Mycobacterium</taxon>
    </lineage>
</organism>
<evidence type="ECO:0000256" key="2">
    <source>
        <dbReference type="ARBA" id="ARBA00022553"/>
    </source>
</evidence>